<feature type="region of interest" description="Disordered" evidence="1">
    <location>
        <begin position="305"/>
        <end position="326"/>
    </location>
</feature>
<sequence>MINVRDMAEHEDQGGPAGSQDERDQGTAQTIVIDPSGDICPAVETGSSSKGLRVSPKILSAASTVFKAMFESGFREGLAPRSDPTPTRIPLPADEWECFITGLAKLLDLWSLTIYSSELRAEILRADTDDLYKLLEAAYLLDTWEEYDQVSTQIILRQLGPFEHSPRNTSGEKHVVHGSQQALEKSIGYLEAKRQDAIFAVIFAVEKAVSALFLIDSKDSGHPGRAWLGRLEGVGLWPIRRATQRHTSREIFDWMRSFTDPWDELGAGNSHLGGDFTLRMQEKLREIQGSTFNANLAVCLDCVKTDGESGQSSKCRVGSHGRGTGG</sequence>
<dbReference type="Gene3D" id="3.30.710.10">
    <property type="entry name" value="Potassium Channel Kv1.1, Chain A"/>
    <property type="match status" value="1"/>
</dbReference>
<evidence type="ECO:0000313" key="3">
    <source>
        <dbReference type="Proteomes" id="UP001175353"/>
    </source>
</evidence>
<protein>
    <recommendedName>
        <fullName evidence="4">BTB domain-containing protein</fullName>
    </recommendedName>
</protein>
<feature type="region of interest" description="Disordered" evidence="1">
    <location>
        <begin position="1"/>
        <end position="25"/>
    </location>
</feature>
<evidence type="ECO:0000313" key="2">
    <source>
        <dbReference type="EMBL" id="KAK0956311.1"/>
    </source>
</evidence>
<dbReference type="CDD" id="cd18186">
    <property type="entry name" value="BTB_POZ_ZBTB_KLHL-like"/>
    <property type="match status" value="1"/>
</dbReference>
<dbReference type="InterPro" id="IPR011333">
    <property type="entry name" value="SKP1/BTB/POZ_sf"/>
</dbReference>
<dbReference type="AlphaFoldDB" id="A0AAN6H583"/>
<dbReference type="Proteomes" id="UP001175353">
    <property type="component" value="Unassembled WGS sequence"/>
</dbReference>
<accession>A0AAN6H583</accession>
<feature type="compositionally biased region" description="Basic and acidic residues" evidence="1">
    <location>
        <begin position="1"/>
        <end position="13"/>
    </location>
</feature>
<dbReference type="EMBL" id="JAUJLE010000440">
    <property type="protein sequence ID" value="KAK0956311.1"/>
    <property type="molecule type" value="Genomic_DNA"/>
</dbReference>
<organism evidence="2 3">
    <name type="scientific">Friedmanniomyces endolithicus</name>
    <dbReference type="NCBI Taxonomy" id="329885"/>
    <lineage>
        <taxon>Eukaryota</taxon>
        <taxon>Fungi</taxon>
        <taxon>Dikarya</taxon>
        <taxon>Ascomycota</taxon>
        <taxon>Pezizomycotina</taxon>
        <taxon>Dothideomycetes</taxon>
        <taxon>Dothideomycetidae</taxon>
        <taxon>Mycosphaerellales</taxon>
        <taxon>Teratosphaeriaceae</taxon>
        <taxon>Friedmanniomyces</taxon>
    </lineage>
</organism>
<proteinExistence type="predicted"/>
<name>A0AAN6H583_9PEZI</name>
<evidence type="ECO:0000256" key="1">
    <source>
        <dbReference type="SAM" id="MobiDB-lite"/>
    </source>
</evidence>
<comment type="caution">
    <text evidence="2">The sequence shown here is derived from an EMBL/GenBank/DDBJ whole genome shotgun (WGS) entry which is preliminary data.</text>
</comment>
<reference evidence="2" key="1">
    <citation type="submission" date="2023-06" db="EMBL/GenBank/DDBJ databases">
        <title>Black Yeasts Isolated from many extreme environments.</title>
        <authorList>
            <person name="Coleine C."/>
            <person name="Stajich J.E."/>
            <person name="Selbmann L."/>
        </authorList>
    </citation>
    <scope>NUCLEOTIDE SEQUENCE</scope>
    <source>
        <strain evidence="2">CCFEE 5200</strain>
    </source>
</reference>
<evidence type="ECO:0008006" key="4">
    <source>
        <dbReference type="Google" id="ProtNLM"/>
    </source>
</evidence>
<gene>
    <name evidence="2" type="ORF">LTR91_022426</name>
</gene>
<keyword evidence="3" id="KW-1185">Reference proteome</keyword>